<dbReference type="STRING" id="425514.SAMN05443550_11177"/>
<feature type="chain" id="PRO_5011673833" description="Lipoprotein" evidence="1">
    <location>
        <begin position="28"/>
        <end position="178"/>
    </location>
</feature>
<gene>
    <name evidence="2" type="ORF">SAMN05443550_11177</name>
</gene>
<dbReference type="OrthoDB" id="756984at2"/>
<dbReference type="Proteomes" id="UP000198850">
    <property type="component" value="Unassembled WGS sequence"/>
</dbReference>
<evidence type="ECO:0000313" key="3">
    <source>
        <dbReference type="Proteomes" id="UP000198850"/>
    </source>
</evidence>
<feature type="signal peptide" evidence="1">
    <location>
        <begin position="1"/>
        <end position="27"/>
    </location>
</feature>
<evidence type="ECO:0008006" key="4">
    <source>
        <dbReference type="Google" id="ProtNLM"/>
    </source>
</evidence>
<dbReference type="AlphaFoldDB" id="A0A1H4GTB6"/>
<dbReference type="EMBL" id="FNRA01000011">
    <property type="protein sequence ID" value="SEB12571.1"/>
    <property type="molecule type" value="Genomic_DNA"/>
</dbReference>
<proteinExistence type="predicted"/>
<accession>A0A1H4GTB6</accession>
<name>A0A1H4GTB6_9SPHI</name>
<keyword evidence="3" id="KW-1185">Reference proteome</keyword>
<protein>
    <recommendedName>
        <fullName evidence="4">Lipoprotein</fullName>
    </recommendedName>
</protein>
<evidence type="ECO:0000256" key="1">
    <source>
        <dbReference type="SAM" id="SignalP"/>
    </source>
</evidence>
<reference evidence="2 3" key="1">
    <citation type="submission" date="2016-10" db="EMBL/GenBank/DDBJ databases">
        <authorList>
            <person name="de Groot N.N."/>
        </authorList>
    </citation>
    <scope>NUCLEOTIDE SEQUENCE [LARGE SCALE GENOMIC DNA]</scope>
    <source>
        <strain evidence="2 3">DSM 19033</strain>
    </source>
</reference>
<evidence type="ECO:0000313" key="2">
    <source>
        <dbReference type="EMBL" id="SEB12571.1"/>
    </source>
</evidence>
<dbReference type="RefSeq" id="WP_090559063.1">
    <property type="nucleotide sequence ID" value="NZ_FNRA01000011.1"/>
</dbReference>
<sequence>MRKQTTLVLSLLALVLLSFSCSKRNDAESFPVLDEKNLTPCPANANCEFLFTEQADVEPVPGIFKTGAYRLFWSRVVRQSMSSVLYIKAPMKGNSFTLNQSDITNGKIEISRSCPACLFVASKLVDGYVKGINLSPGKPADQTSWIVEAQLISESMYGTPLRDTVSVKQYFYPNFVYN</sequence>
<dbReference type="PROSITE" id="PS51257">
    <property type="entry name" value="PROKAR_LIPOPROTEIN"/>
    <property type="match status" value="1"/>
</dbReference>
<organism evidence="2 3">
    <name type="scientific">Pedobacter hartonius</name>
    <dbReference type="NCBI Taxonomy" id="425514"/>
    <lineage>
        <taxon>Bacteria</taxon>
        <taxon>Pseudomonadati</taxon>
        <taxon>Bacteroidota</taxon>
        <taxon>Sphingobacteriia</taxon>
        <taxon>Sphingobacteriales</taxon>
        <taxon>Sphingobacteriaceae</taxon>
        <taxon>Pedobacter</taxon>
    </lineage>
</organism>
<keyword evidence="1" id="KW-0732">Signal</keyword>